<dbReference type="InterPro" id="IPR036390">
    <property type="entry name" value="WH_DNA-bd_sf"/>
</dbReference>
<dbReference type="Proteomes" id="UP000569732">
    <property type="component" value="Unassembled WGS sequence"/>
</dbReference>
<keyword evidence="4" id="KW-1185">Reference proteome</keyword>
<evidence type="ECO:0000313" key="4">
    <source>
        <dbReference type="Proteomes" id="UP000569732"/>
    </source>
</evidence>
<accession>A0A853IB49</accession>
<dbReference type="Pfam" id="PF21205">
    <property type="entry name" value="Rep3_C"/>
    <property type="match status" value="1"/>
</dbReference>
<dbReference type="SUPFAM" id="SSF46785">
    <property type="entry name" value="Winged helix' DNA-binding domain"/>
    <property type="match status" value="2"/>
</dbReference>
<evidence type="ECO:0000256" key="1">
    <source>
        <dbReference type="ARBA" id="ARBA00038283"/>
    </source>
</evidence>
<dbReference type="GO" id="GO:0003887">
    <property type="term" value="F:DNA-directed DNA polymerase activity"/>
    <property type="evidence" value="ECO:0007669"/>
    <property type="project" value="InterPro"/>
</dbReference>
<dbReference type="InterPro" id="IPR000525">
    <property type="entry name" value="Initiator_Rep_WH1"/>
</dbReference>
<organism evidence="3 4">
    <name type="scientific">Spartinivicinus marinus</name>
    <dbReference type="NCBI Taxonomy" id="2994442"/>
    <lineage>
        <taxon>Bacteria</taxon>
        <taxon>Pseudomonadati</taxon>
        <taxon>Pseudomonadota</taxon>
        <taxon>Gammaproteobacteria</taxon>
        <taxon>Oceanospirillales</taxon>
        <taxon>Zooshikellaceae</taxon>
        <taxon>Spartinivicinus</taxon>
    </lineage>
</organism>
<gene>
    <name evidence="3" type="ORF">H0A36_17680</name>
</gene>
<reference evidence="3 4" key="1">
    <citation type="submission" date="2020-07" db="EMBL/GenBank/DDBJ databases">
        <title>Endozoicomonas sp. nov., isolated from sediment.</title>
        <authorList>
            <person name="Gu T."/>
        </authorList>
    </citation>
    <scope>NUCLEOTIDE SEQUENCE [LARGE SCALE GENOMIC DNA]</scope>
    <source>
        <strain evidence="3 4">SM1973</strain>
    </source>
</reference>
<proteinExistence type="inferred from homology"/>
<comment type="caution">
    <text evidence="3">The sequence shown here is derived from an EMBL/GenBank/DDBJ whole genome shotgun (WGS) entry which is preliminary data.</text>
</comment>
<feature type="domain" description="Initiator Rep protein WH1" evidence="2">
    <location>
        <begin position="15"/>
        <end position="168"/>
    </location>
</feature>
<dbReference type="AlphaFoldDB" id="A0A853IB49"/>
<dbReference type="RefSeq" id="WP_180569870.1">
    <property type="nucleotide sequence ID" value="NZ_JACCKB010000030.1"/>
</dbReference>
<name>A0A853IB49_9GAMM</name>
<evidence type="ECO:0000313" key="3">
    <source>
        <dbReference type="EMBL" id="NYZ67848.1"/>
    </source>
</evidence>
<dbReference type="Pfam" id="PF01051">
    <property type="entry name" value="Rep3_N"/>
    <property type="match status" value="1"/>
</dbReference>
<dbReference type="InterPro" id="IPR036388">
    <property type="entry name" value="WH-like_DNA-bd_sf"/>
</dbReference>
<dbReference type="GO" id="GO:0006270">
    <property type="term" value="P:DNA replication initiation"/>
    <property type="evidence" value="ECO:0007669"/>
    <property type="project" value="InterPro"/>
</dbReference>
<protein>
    <submittedName>
        <fullName evidence="3">Replication initiation protein</fullName>
    </submittedName>
</protein>
<evidence type="ECO:0000259" key="2">
    <source>
        <dbReference type="Pfam" id="PF01051"/>
    </source>
</evidence>
<comment type="similarity">
    <text evidence="1">Belongs to the initiator RepB protein family.</text>
</comment>
<dbReference type="EMBL" id="JACCKB010000030">
    <property type="protein sequence ID" value="NYZ67848.1"/>
    <property type="molecule type" value="Genomic_DNA"/>
</dbReference>
<dbReference type="Gene3D" id="1.10.10.10">
    <property type="entry name" value="Winged helix-like DNA-binding domain superfamily/Winged helix DNA-binding domain"/>
    <property type="match status" value="2"/>
</dbReference>
<sequence>MGKSIAKSDSNVVDWVVKRNELVEAHYKLTAAAQKIIAALIGKVDPRMKLEDGKKLPTFTLPTVELAKLVGVSKQYLYKELKKITKEIQSVTFTILEIDDIKDGEPSYENINMFHSTKYNKTKQQVEFIFHDDIQPYIINLYGNFTQYQRNQIQSLTSSHSIRIYEILRKQFGTINNNKLNHKYVEIELDELKKMLGIEKKYKGRFSNFKTKVLDLAQKELLEQTDIQFEYEAIRVGKPIGKIGFTISHNMKNVDPNLKLKNRKQASISVEQIQDCLNWKEVLELLMPPNLYKTYVKSVEEGFYSDGLISANIDYLVEKMTFGDVEKPGPYLHMAIKDDYAGYKNKISSQLDRDWWDESIEEMYGFERSE</sequence>